<dbReference type="EMBL" id="JANBVO010000019">
    <property type="protein sequence ID" value="KAJ9143361.1"/>
    <property type="molecule type" value="Genomic_DNA"/>
</dbReference>
<name>A0AA38RDH9_9PEZI</name>
<evidence type="ECO:0000256" key="1">
    <source>
        <dbReference type="SAM" id="MobiDB-lite"/>
    </source>
</evidence>
<keyword evidence="3" id="KW-1185">Reference proteome</keyword>
<feature type="compositionally biased region" description="Gly residues" evidence="1">
    <location>
        <begin position="86"/>
        <end position="96"/>
    </location>
</feature>
<comment type="caution">
    <text evidence="2">The sequence shown here is derived from an EMBL/GenBank/DDBJ whole genome shotgun (WGS) entry which is preliminary data.</text>
</comment>
<accession>A0AA38RDH9</accession>
<feature type="region of interest" description="Disordered" evidence="1">
    <location>
        <begin position="63"/>
        <end position="121"/>
    </location>
</feature>
<feature type="compositionally biased region" description="Basic and acidic residues" evidence="1">
    <location>
        <begin position="98"/>
        <end position="109"/>
    </location>
</feature>
<sequence length="121" mass="13561">MCRMMVFKGTCTRCGEFFEWKELSQELSCLEAKNNGVFGECRRGIAVEEHSFDQECDACAEDDEGFGELEEEAEEEDENAQIQAGGSKGGGDAGGKGKGKERQRDRYEEDVMNTNKRQRVS</sequence>
<evidence type="ECO:0000313" key="3">
    <source>
        <dbReference type="Proteomes" id="UP001174694"/>
    </source>
</evidence>
<gene>
    <name evidence="2" type="ORF">NKR23_g6690</name>
</gene>
<reference evidence="2" key="1">
    <citation type="submission" date="2022-07" db="EMBL/GenBank/DDBJ databases">
        <title>Fungi with potential for degradation of polypropylene.</title>
        <authorList>
            <person name="Gostincar C."/>
        </authorList>
    </citation>
    <scope>NUCLEOTIDE SEQUENCE</scope>
    <source>
        <strain evidence="2">EXF-13308</strain>
    </source>
</reference>
<protein>
    <submittedName>
        <fullName evidence="2">Uncharacterized protein</fullName>
    </submittedName>
</protein>
<dbReference type="AlphaFoldDB" id="A0AA38RDH9"/>
<feature type="compositionally biased region" description="Acidic residues" evidence="1">
    <location>
        <begin position="63"/>
        <end position="79"/>
    </location>
</feature>
<dbReference type="Proteomes" id="UP001174694">
    <property type="component" value="Unassembled WGS sequence"/>
</dbReference>
<organism evidence="2 3">
    <name type="scientific">Pleurostoma richardsiae</name>
    <dbReference type="NCBI Taxonomy" id="41990"/>
    <lineage>
        <taxon>Eukaryota</taxon>
        <taxon>Fungi</taxon>
        <taxon>Dikarya</taxon>
        <taxon>Ascomycota</taxon>
        <taxon>Pezizomycotina</taxon>
        <taxon>Sordariomycetes</taxon>
        <taxon>Sordariomycetidae</taxon>
        <taxon>Calosphaeriales</taxon>
        <taxon>Pleurostomataceae</taxon>
        <taxon>Pleurostoma</taxon>
    </lineage>
</organism>
<proteinExistence type="predicted"/>
<evidence type="ECO:0000313" key="2">
    <source>
        <dbReference type="EMBL" id="KAJ9143361.1"/>
    </source>
</evidence>